<accession>E2Q0Z1</accession>
<keyword evidence="2 4" id="KW-0378">Hydrolase</keyword>
<gene>
    <name evidence="4" type="ORF">SCLAV_1456</name>
</gene>
<evidence type="ECO:0000256" key="1">
    <source>
        <dbReference type="ARBA" id="ARBA00001946"/>
    </source>
</evidence>
<protein>
    <submittedName>
        <fullName evidence="4">NUDIX hydrolase</fullName>
    </submittedName>
</protein>
<dbReference type="STRING" id="1901.BB341_20875"/>
<dbReference type="GO" id="GO:0006753">
    <property type="term" value="P:nucleoside phosphate metabolic process"/>
    <property type="evidence" value="ECO:0007669"/>
    <property type="project" value="TreeGrafter"/>
</dbReference>
<dbReference type="GO" id="GO:0016787">
    <property type="term" value="F:hydrolase activity"/>
    <property type="evidence" value="ECO:0007669"/>
    <property type="project" value="UniProtKB-KW"/>
</dbReference>
<dbReference type="GO" id="GO:0019693">
    <property type="term" value="P:ribose phosphate metabolic process"/>
    <property type="evidence" value="ECO:0007669"/>
    <property type="project" value="TreeGrafter"/>
</dbReference>
<sequence>MFREPGFPMERSTAVSEWINHGERMVYENRWVRVAMADVELPDGRHLDHTVIRLRPVAVAAVVNDANEVLLLWRHRFITGAWGWELPSGGTGEGEDPAAAAAREFEEETGWRPGAMRLLMAVDPMPGISTSHHRIYWAEGAERVSEPRDAFESAGREWMPLTRVPELVLRGEIRSANTAAALLMLHQMRGPK</sequence>
<dbReference type="PROSITE" id="PS51462">
    <property type="entry name" value="NUDIX"/>
    <property type="match status" value="1"/>
</dbReference>
<dbReference type="InterPro" id="IPR015797">
    <property type="entry name" value="NUDIX_hydrolase-like_dom_sf"/>
</dbReference>
<dbReference type="GO" id="GO:0005829">
    <property type="term" value="C:cytosol"/>
    <property type="evidence" value="ECO:0007669"/>
    <property type="project" value="TreeGrafter"/>
</dbReference>
<dbReference type="PANTHER" id="PTHR11839">
    <property type="entry name" value="UDP/ADP-SUGAR PYROPHOSPHATASE"/>
    <property type="match status" value="1"/>
</dbReference>
<organism evidence="4 5">
    <name type="scientific">Streptomyces clavuligerus</name>
    <dbReference type="NCBI Taxonomy" id="1901"/>
    <lineage>
        <taxon>Bacteria</taxon>
        <taxon>Bacillati</taxon>
        <taxon>Actinomycetota</taxon>
        <taxon>Actinomycetes</taxon>
        <taxon>Kitasatosporales</taxon>
        <taxon>Streptomycetaceae</taxon>
        <taxon>Streptomyces</taxon>
    </lineage>
</organism>
<dbReference type="Gene3D" id="3.90.79.10">
    <property type="entry name" value="Nucleoside Triphosphate Pyrophosphohydrolase"/>
    <property type="match status" value="1"/>
</dbReference>
<dbReference type="PROSITE" id="PS00893">
    <property type="entry name" value="NUDIX_BOX"/>
    <property type="match status" value="1"/>
</dbReference>
<reference evidence="4 5" key="1">
    <citation type="journal article" date="2010" name="Genome Biol. Evol.">
        <title>The sequence of a 1.8-mb bacterial linear plasmid reveals a rich evolutionary reservoir of secondary metabolic pathways.</title>
        <authorList>
            <person name="Medema M.H."/>
            <person name="Trefzer A."/>
            <person name="Kovalchuk A."/>
            <person name="van den Berg M."/>
            <person name="Mueller U."/>
            <person name="Heijne W."/>
            <person name="Wu L."/>
            <person name="Alam M.T."/>
            <person name="Ronning C.M."/>
            <person name="Nierman W.C."/>
            <person name="Bovenberg R.A.L."/>
            <person name="Breitling R."/>
            <person name="Takano E."/>
        </authorList>
    </citation>
    <scope>NUCLEOTIDE SEQUENCE [LARGE SCALE GENOMIC DNA]</scope>
    <source>
        <strain evidence="5">ATCC 27064 / DSM 738 / JCM 4710 / NBRC 13307 / NCIMB 12785 / NRRL 3585 / VKM Ac-602</strain>
    </source>
</reference>
<dbReference type="PANTHER" id="PTHR11839:SF18">
    <property type="entry name" value="NUDIX HYDROLASE DOMAIN-CONTAINING PROTEIN"/>
    <property type="match status" value="1"/>
</dbReference>
<comment type="cofactor">
    <cofactor evidence="1">
        <name>Mg(2+)</name>
        <dbReference type="ChEBI" id="CHEBI:18420"/>
    </cofactor>
</comment>
<dbReference type="AlphaFoldDB" id="E2Q0Z1"/>
<dbReference type="EMBL" id="CM000913">
    <property type="protein sequence ID" value="EFG06534.1"/>
    <property type="molecule type" value="Genomic_DNA"/>
</dbReference>
<dbReference type="Proteomes" id="UP000002357">
    <property type="component" value="Chromosome"/>
</dbReference>
<dbReference type="eggNOG" id="COG0494">
    <property type="taxonomic scope" value="Bacteria"/>
</dbReference>
<proteinExistence type="predicted"/>
<dbReference type="SUPFAM" id="SSF55811">
    <property type="entry name" value="Nudix"/>
    <property type="match status" value="1"/>
</dbReference>
<dbReference type="InterPro" id="IPR000086">
    <property type="entry name" value="NUDIX_hydrolase_dom"/>
</dbReference>
<keyword evidence="5" id="KW-1185">Reference proteome</keyword>
<feature type="domain" description="Nudix hydrolase" evidence="3">
    <location>
        <begin position="53"/>
        <end position="181"/>
    </location>
</feature>
<evidence type="ECO:0000256" key="2">
    <source>
        <dbReference type="ARBA" id="ARBA00022801"/>
    </source>
</evidence>
<dbReference type="Pfam" id="PF00293">
    <property type="entry name" value="NUDIX"/>
    <property type="match status" value="1"/>
</dbReference>
<evidence type="ECO:0000313" key="4">
    <source>
        <dbReference type="EMBL" id="EFG06534.1"/>
    </source>
</evidence>
<evidence type="ECO:0000313" key="5">
    <source>
        <dbReference type="Proteomes" id="UP000002357"/>
    </source>
</evidence>
<dbReference type="InterPro" id="IPR020084">
    <property type="entry name" value="NUDIX_hydrolase_CS"/>
</dbReference>
<evidence type="ECO:0000259" key="3">
    <source>
        <dbReference type="PROSITE" id="PS51462"/>
    </source>
</evidence>
<name>E2Q0Z1_STRCL</name>